<evidence type="ECO:0000256" key="2">
    <source>
        <dbReference type="RuleBase" id="RU000363"/>
    </source>
</evidence>
<dbReference type="PANTHER" id="PTHR24322:SF748">
    <property type="entry name" value="FI23927P1-RELATED"/>
    <property type="match status" value="1"/>
</dbReference>
<dbReference type="Gene3D" id="3.40.50.720">
    <property type="entry name" value="NAD(P)-binding Rossmann-like Domain"/>
    <property type="match status" value="1"/>
</dbReference>
<dbReference type="GO" id="GO:0016616">
    <property type="term" value="F:oxidoreductase activity, acting on the CH-OH group of donors, NAD or NADP as acceptor"/>
    <property type="evidence" value="ECO:0007669"/>
    <property type="project" value="TreeGrafter"/>
</dbReference>
<organism evidence="3 4">
    <name type="scientific">Aedes aegypti</name>
    <name type="common">Yellowfever mosquito</name>
    <name type="synonym">Culex aegypti</name>
    <dbReference type="NCBI Taxonomy" id="7159"/>
    <lineage>
        <taxon>Eukaryota</taxon>
        <taxon>Metazoa</taxon>
        <taxon>Ecdysozoa</taxon>
        <taxon>Arthropoda</taxon>
        <taxon>Hexapoda</taxon>
        <taxon>Insecta</taxon>
        <taxon>Pterygota</taxon>
        <taxon>Neoptera</taxon>
        <taxon>Endopterygota</taxon>
        <taxon>Diptera</taxon>
        <taxon>Nematocera</taxon>
        <taxon>Culicoidea</taxon>
        <taxon>Culicidae</taxon>
        <taxon>Culicinae</taxon>
        <taxon>Aedini</taxon>
        <taxon>Aedes</taxon>
        <taxon>Stegomyia</taxon>
    </lineage>
</organism>
<dbReference type="PRINTS" id="PR00080">
    <property type="entry name" value="SDRFAMILY"/>
</dbReference>
<dbReference type="InterPro" id="IPR002347">
    <property type="entry name" value="SDR_fam"/>
</dbReference>
<accession>A0A1S4FN89</accession>
<dbReference type="PROSITE" id="PS00061">
    <property type="entry name" value="ADH_SHORT"/>
    <property type="match status" value="1"/>
</dbReference>
<keyword evidence="1" id="KW-0560">Oxidoreductase</keyword>
<dbReference type="SUPFAM" id="SSF51735">
    <property type="entry name" value="NAD(P)-binding Rossmann-fold domains"/>
    <property type="match status" value="1"/>
</dbReference>
<proteinExistence type="inferred from homology"/>
<dbReference type="AlphaFoldDB" id="A0A1S4FN89"/>
<reference evidence="3" key="2">
    <citation type="journal article" date="2007" name="Science">
        <title>Genome sequence of Aedes aegypti, a major arbovirus vector.</title>
        <authorList>
            <person name="Nene V."/>
            <person name="Wortman J.R."/>
            <person name="Lawson D."/>
            <person name="Haas B."/>
            <person name="Kodira C."/>
            <person name="Tu Z.J."/>
            <person name="Loftus B."/>
            <person name="Xi Z."/>
            <person name="Megy K."/>
            <person name="Grabherr M."/>
            <person name="Ren Q."/>
            <person name="Zdobnov E.M."/>
            <person name="Lobo N.F."/>
            <person name="Campbell K.S."/>
            <person name="Brown S.E."/>
            <person name="Bonaldo M.F."/>
            <person name="Zhu J."/>
            <person name="Sinkins S.P."/>
            <person name="Hogenkamp D.G."/>
            <person name="Amedeo P."/>
            <person name="Arensburger P."/>
            <person name="Atkinson P.W."/>
            <person name="Bidwell S."/>
            <person name="Biedler J."/>
            <person name="Birney E."/>
            <person name="Bruggner R.V."/>
            <person name="Costas J."/>
            <person name="Coy M.R."/>
            <person name="Crabtree J."/>
            <person name="Crawford M."/>
            <person name="Debruyn B."/>
            <person name="Decaprio D."/>
            <person name="Eiglmeier K."/>
            <person name="Eisenstadt E."/>
            <person name="El-Dorry H."/>
            <person name="Gelbart W.M."/>
            <person name="Gomes S.L."/>
            <person name="Hammond M."/>
            <person name="Hannick L.I."/>
            <person name="Hogan J.R."/>
            <person name="Holmes M.H."/>
            <person name="Jaffe D."/>
            <person name="Johnston J.S."/>
            <person name="Kennedy R.C."/>
            <person name="Koo H."/>
            <person name="Kravitz S."/>
            <person name="Kriventseva E.V."/>
            <person name="Kulp D."/>
            <person name="Labutti K."/>
            <person name="Lee E."/>
            <person name="Li S."/>
            <person name="Lovin D.D."/>
            <person name="Mao C."/>
            <person name="Mauceli E."/>
            <person name="Menck C.F."/>
            <person name="Miller J.R."/>
            <person name="Montgomery P."/>
            <person name="Mori A."/>
            <person name="Nascimento A.L."/>
            <person name="Naveira H.F."/>
            <person name="Nusbaum C."/>
            <person name="O'leary S."/>
            <person name="Orvis J."/>
            <person name="Pertea M."/>
            <person name="Quesneville H."/>
            <person name="Reidenbach K.R."/>
            <person name="Rogers Y.H."/>
            <person name="Roth C.W."/>
            <person name="Schneider J.R."/>
            <person name="Schatz M."/>
            <person name="Shumway M."/>
            <person name="Stanke M."/>
            <person name="Stinson E.O."/>
            <person name="Tubio J.M."/>
            <person name="Vanzee J.P."/>
            <person name="Verjovski-Almeida S."/>
            <person name="Werner D."/>
            <person name="White O."/>
            <person name="Wyder S."/>
            <person name="Zeng Q."/>
            <person name="Zhao Q."/>
            <person name="Zhao Y."/>
            <person name="Hill C.A."/>
            <person name="Raikhel A.S."/>
            <person name="Soares M.B."/>
            <person name="Knudson D.L."/>
            <person name="Lee N.H."/>
            <person name="Galagan J."/>
            <person name="Salzberg S.L."/>
            <person name="Paulsen I.T."/>
            <person name="Dimopoulos G."/>
            <person name="Collins F.H."/>
            <person name="Birren B."/>
            <person name="Fraser-Liggett C.M."/>
            <person name="Severson D.W."/>
        </authorList>
    </citation>
    <scope>NUCLEOTIDE SEQUENCE [LARGE SCALE GENOMIC DNA]</scope>
    <source>
        <strain evidence="3">Liverpool</strain>
    </source>
</reference>
<dbReference type="EMBL" id="CH477598">
    <property type="protein sequence ID" value="EAT38486.1"/>
    <property type="molecule type" value="Genomic_DNA"/>
</dbReference>
<evidence type="ECO:0000256" key="1">
    <source>
        <dbReference type="ARBA" id="ARBA00023002"/>
    </source>
</evidence>
<dbReference type="InterPro" id="IPR020904">
    <property type="entry name" value="Sc_DH/Rdtase_CS"/>
</dbReference>
<dbReference type="OMA" id="ESAWITV"/>
<dbReference type="KEGG" id="aag:5572216"/>
<sequence>MQLHKKRLAERSTMDIAMIRPLVRALSSTKMVPPSSKGSLYEFQKLPYHPATPIRRKSILESAWITVKRLFYIGEFFVKSIPIWIGLFWKWVNPPPPKSIAGWNALVTGGSNGIGRAICFELAKIGCNVIIADTDFENGEKVVQELLKHRVKAGFYKVDVANYEEIVELEQKIVLDFGHVDILVNNAGALPVLVPDEYTPENIRRMMDVNVLSHFWTINVFLPGMYRRKKGHIVALASQIAYTPTGYARSYATSKYAVRGFMEDLHDEIFHAGFEDQVVTTTVFPVPVNTRKEFVDSILHLPGFENSLIHSIEYVGRSIVQGITRNQRKMFVPNAIKTWQLAPFEDLPRKISRLLVRELLYD</sequence>
<dbReference type="GO" id="GO:0005811">
    <property type="term" value="C:lipid droplet"/>
    <property type="evidence" value="ECO:0007669"/>
    <property type="project" value="TreeGrafter"/>
</dbReference>
<protein>
    <submittedName>
        <fullName evidence="3">AAEL009631-PA</fullName>
    </submittedName>
</protein>
<reference evidence="3" key="1">
    <citation type="submission" date="2005-10" db="EMBL/GenBank/DDBJ databases">
        <authorList>
            <person name="Loftus B.J."/>
            <person name="Nene V.M."/>
            <person name="Hannick L.I."/>
            <person name="Bidwell S."/>
            <person name="Haas B."/>
            <person name="Amedeo P."/>
            <person name="Orvis J."/>
            <person name="Wortman J.R."/>
            <person name="White O.R."/>
            <person name="Salzberg S."/>
            <person name="Shumway M."/>
            <person name="Koo H."/>
            <person name="Zhao Y."/>
            <person name="Holmes M."/>
            <person name="Miller J."/>
            <person name="Schatz M."/>
            <person name="Pop M."/>
            <person name="Pai G."/>
            <person name="Utterback T."/>
            <person name="Rogers Y.-H."/>
            <person name="Kravitz S."/>
            <person name="Fraser C.M."/>
        </authorList>
    </citation>
    <scope>NUCLEOTIDE SEQUENCE</scope>
    <source>
        <strain evidence="3">Liverpool</strain>
    </source>
</reference>
<dbReference type="PRINTS" id="PR00081">
    <property type="entry name" value="GDHRDH"/>
</dbReference>
<dbReference type="PANTHER" id="PTHR24322">
    <property type="entry name" value="PKSB"/>
    <property type="match status" value="1"/>
</dbReference>
<dbReference type="InterPro" id="IPR036291">
    <property type="entry name" value="NAD(P)-bd_dom_sf"/>
</dbReference>
<evidence type="ECO:0000313" key="4">
    <source>
        <dbReference type="Proteomes" id="UP000682892"/>
    </source>
</evidence>
<name>A0A1S4FN89_AEDAE</name>
<dbReference type="OrthoDB" id="6251714at2759"/>
<dbReference type="HOGENOM" id="CLU_010194_2_5_1"/>
<dbReference type="Proteomes" id="UP000682892">
    <property type="component" value="Unassembled WGS sequence"/>
</dbReference>
<gene>
    <name evidence="3" type="ORF">AaeL_AAEL009631</name>
</gene>
<reference evidence="3" key="3">
    <citation type="submission" date="2012-09" db="EMBL/GenBank/DDBJ databases">
        <authorList>
            <consortium name="VectorBase"/>
        </authorList>
    </citation>
    <scope>NUCLEOTIDE SEQUENCE</scope>
    <source>
        <strain evidence="3">Liverpool</strain>
    </source>
</reference>
<dbReference type="Pfam" id="PF00106">
    <property type="entry name" value="adh_short"/>
    <property type="match status" value="1"/>
</dbReference>
<evidence type="ECO:0000313" key="3">
    <source>
        <dbReference type="EMBL" id="EAT38486.1"/>
    </source>
</evidence>
<comment type="similarity">
    <text evidence="2">Belongs to the short-chain dehydrogenases/reductases (SDR) family.</text>
</comment>